<dbReference type="AlphaFoldDB" id="A0A369A0Z9"/>
<reference evidence="1 2" key="1">
    <citation type="submission" date="2018-07" db="EMBL/GenBank/DDBJ databases">
        <title>Genomic Encyclopedia of Type Strains, Phase IV (KMG-IV): sequencing the most valuable type-strain genomes for metagenomic binning, comparative biology and taxonomic classification.</title>
        <authorList>
            <person name="Goeker M."/>
        </authorList>
    </citation>
    <scope>NUCLEOTIDE SEQUENCE [LARGE SCALE GENOMIC DNA]</scope>
    <source>
        <strain evidence="1 2">DSM 21410</strain>
    </source>
</reference>
<evidence type="ECO:0000313" key="1">
    <source>
        <dbReference type="EMBL" id="RCX02108.1"/>
    </source>
</evidence>
<comment type="caution">
    <text evidence="1">The sequence shown here is derived from an EMBL/GenBank/DDBJ whole genome shotgun (WGS) entry which is preliminary data.</text>
</comment>
<gene>
    <name evidence="1" type="ORF">DES35_10579</name>
</gene>
<proteinExistence type="predicted"/>
<organism evidence="1 2">
    <name type="scientific">Schleiferia thermophila</name>
    <dbReference type="NCBI Taxonomy" id="884107"/>
    <lineage>
        <taxon>Bacteria</taxon>
        <taxon>Pseudomonadati</taxon>
        <taxon>Bacteroidota</taxon>
        <taxon>Flavobacteriia</taxon>
        <taxon>Flavobacteriales</taxon>
        <taxon>Schleiferiaceae</taxon>
        <taxon>Schleiferia</taxon>
    </lineage>
</organism>
<name>A0A369A0Z9_9FLAO</name>
<sequence>MYFSGMHFIEILYNLALHLRPGGVRAKYVVVFASHSSSQVLFDAWASALLYRCTCRIQLGLLLV</sequence>
<dbReference type="EMBL" id="QPJS01000005">
    <property type="protein sequence ID" value="RCX02108.1"/>
    <property type="molecule type" value="Genomic_DNA"/>
</dbReference>
<keyword evidence="2" id="KW-1185">Reference proteome</keyword>
<evidence type="ECO:0000313" key="2">
    <source>
        <dbReference type="Proteomes" id="UP000253517"/>
    </source>
</evidence>
<protein>
    <submittedName>
        <fullName evidence="1">Uncharacterized protein</fullName>
    </submittedName>
</protein>
<accession>A0A369A0Z9</accession>
<dbReference type="Proteomes" id="UP000253517">
    <property type="component" value="Unassembled WGS sequence"/>
</dbReference>